<dbReference type="Pfam" id="PF00196">
    <property type="entry name" value="GerE"/>
    <property type="match status" value="1"/>
</dbReference>
<dbReference type="SMART" id="SM00448">
    <property type="entry name" value="REC"/>
    <property type="match status" value="1"/>
</dbReference>
<feature type="modified residue" description="4-aspartylphosphate" evidence="3">
    <location>
        <position position="64"/>
    </location>
</feature>
<dbReference type="Gene3D" id="3.40.50.2300">
    <property type="match status" value="1"/>
</dbReference>
<comment type="caution">
    <text evidence="6">The sequence shown here is derived from an EMBL/GenBank/DDBJ whole genome shotgun (WGS) entry which is preliminary data.</text>
</comment>
<dbReference type="PANTHER" id="PTHR45566:SF1">
    <property type="entry name" value="HTH-TYPE TRANSCRIPTIONAL REGULATOR YHJB-RELATED"/>
    <property type="match status" value="1"/>
</dbReference>
<dbReference type="CDD" id="cd17535">
    <property type="entry name" value="REC_NarL-like"/>
    <property type="match status" value="1"/>
</dbReference>
<evidence type="ECO:0000256" key="1">
    <source>
        <dbReference type="ARBA" id="ARBA00022553"/>
    </source>
</evidence>
<evidence type="ECO:0000313" key="7">
    <source>
        <dbReference type="Proteomes" id="UP000074410"/>
    </source>
</evidence>
<accession>A0A147J5K8</accession>
<evidence type="ECO:0000256" key="2">
    <source>
        <dbReference type="ARBA" id="ARBA00023125"/>
    </source>
</evidence>
<gene>
    <name evidence="6" type="ORF">NS258_15395</name>
</gene>
<name>A0A147J5K8_9SPHN</name>
<dbReference type="PROSITE" id="PS00622">
    <property type="entry name" value="HTH_LUXR_1"/>
    <property type="match status" value="1"/>
</dbReference>
<dbReference type="PATRIC" id="fig|33051.5.peg.648"/>
<dbReference type="PRINTS" id="PR00038">
    <property type="entry name" value="HTHLUXR"/>
</dbReference>
<dbReference type="InterPro" id="IPR011006">
    <property type="entry name" value="CheY-like_superfamily"/>
</dbReference>
<evidence type="ECO:0000313" key="6">
    <source>
        <dbReference type="EMBL" id="KTW09499.1"/>
    </source>
</evidence>
<dbReference type="InterPro" id="IPR000792">
    <property type="entry name" value="Tscrpt_reg_LuxR_C"/>
</dbReference>
<dbReference type="GO" id="GO:0006355">
    <property type="term" value="P:regulation of DNA-templated transcription"/>
    <property type="evidence" value="ECO:0007669"/>
    <property type="project" value="InterPro"/>
</dbReference>
<dbReference type="Gene3D" id="1.10.10.10">
    <property type="entry name" value="Winged helix-like DNA-binding domain superfamily/Winged helix DNA-binding domain"/>
    <property type="match status" value="1"/>
</dbReference>
<dbReference type="AlphaFoldDB" id="A0A147J5K8"/>
<dbReference type="PROSITE" id="PS50110">
    <property type="entry name" value="RESPONSE_REGULATORY"/>
    <property type="match status" value="1"/>
</dbReference>
<evidence type="ECO:0000259" key="4">
    <source>
        <dbReference type="PROSITE" id="PS50043"/>
    </source>
</evidence>
<organism evidence="6 7">
    <name type="scientific">Sphingomonas sanguinis</name>
    <dbReference type="NCBI Taxonomy" id="33051"/>
    <lineage>
        <taxon>Bacteria</taxon>
        <taxon>Pseudomonadati</taxon>
        <taxon>Pseudomonadota</taxon>
        <taxon>Alphaproteobacteria</taxon>
        <taxon>Sphingomonadales</taxon>
        <taxon>Sphingomonadaceae</taxon>
        <taxon>Sphingomonas</taxon>
    </lineage>
</organism>
<dbReference type="PANTHER" id="PTHR45566">
    <property type="entry name" value="HTH-TYPE TRANSCRIPTIONAL REGULATOR YHJB-RELATED"/>
    <property type="match status" value="1"/>
</dbReference>
<dbReference type="Pfam" id="PF00072">
    <property type="entry name" value="Response_reg"/>
    <property type="match status" value="1"/>
</dbReference>
<sequence length="224" mass="23706">MDDGVTNVEPDRILIADDHPLVRDGLRTVIAARFERAEIVEAGSLDETIALLDENGEYDLVLLDVNMPGTGGTAGLERLRKLFPALPIVMISAGADRALVTAALATGAAGFIPKSLRREGIAEALSTVLAGDIYVPAEYDQSGDSEEIREIWARVEQLSPQQRIVLGQIVAGKLNKQIAYELNISMTTVKAHVSAVLGKLGVVSRTQAAVAAGKIGFVPPSPNG</sequence>
<reference evidence="6 7" key="1">
    <citation type="journal article" date="2016" name="Front. Microbiol.">
        <title>Genomic Resource of Rice Seed Associated Bacteria.</title>
        <authorList>
            <person name="Midha S."/>
            <person name="Bansal K."/>
            <person name="Sharma S."/>
            <person name="Kumar N."/>
            <person name="Patil P.P."/>
            <person name="Chaudhry V."/>
            <person name="Patil P.B."/>
        </authorList>
    </citation>
    <scope>NUCLEOTIDE SEQUENCE [LARGE SCALE GENOMIC DNA]</scope>
    <source>
        <strain evidence="6 7">NS258</strain>
    </source>
</reference>
<dbReference type="SUPFAM" id="SSF46894">
    <property type="entry name" value="C-terminal effector domain of the bipartite response regulators"/>
    <property type="match status" value="1"/>
</dbReference>
<proteinExistence type="predicted"/>
<dbReference type="InterPro" id="IPR051015">
    <property type="entry name" value="EvgA-like"/>
</dbReference>
<dbReference type="CDD" id="cd06170">
    <property type="entry name" value="LuxR_C_like"/>
    <property type="match status" value="1"/>
</dbReference>
<evidence type="ECO:0000256" key="3">
    <source>
        <dbReference type="PROSITE-ProRule" id="PRU00169"/>
    </source>
</evidence>
<dbReference type="SUPFAM" id="SSF52172">
    <property type="entry name" value="CheY-like"/>
    <property type="match status" value="1"/>
</dbReference>
<dbReference type="GO" id="GO:0000160">
    <property type="term" value="P:phosphorelay signal transduction system"/>
    <property type="evidence" value="ECO:0007669"/>
    <property type="project" value="InterPro"/>
</dbReference>
<dbReference type="InterPro" id="IPR016032">
    <property type="entry name" value="Sig_transdc_resp-reg_C-effctor"/>
</dbReference>
<dbReference type="Proteomes" id="UP000074410">
    <property type="component" value="Unassembled WGS sequence"/>
</dbReference>
<feature type="domain" description="Response regulatory" evidence="5">
    <location>
        <begin position="12"/>
        <end position="129"/>
    </location>
</feature>
<dbReference type="InterPro" id="IPR058245">
    <property type="entry name" value="NreC/VraR/RcsB-like_REC"/>
</dbReference>
<dbReference type="SMART" id="SM00421">
    <property type="entry name" value="HTH_LUXR"/>
    <property type="match status" value="1"/>
</dbReference>
<dbReference type="PROSITE" id="PS50043">
    <property type="entry name" value="HTH_LUXR_2"/>
    <property type="match status" value="1"/>
</dbReference>
<dbReference type="InterPro" id="IPR001789">
    <property type="entry name" value="Sig_transdc_resp-reg_receiver"/>
</dbReference>
<evidence type="ECO:0000259" key="5">
    <source>
        <dbReference type="PROSITE" id="PS50110"/>
    </source>
</evidence>
<dbReference type="EMBL" id="LDTC01000135">
    <property type="protein sequence ID" value="KTW09499.1"/>
    <property type="molecule type" value="Genomic_DNA"/>
</dbReference>
<dbReference type="GO" id="GO:0003677">
    <property type="term" value="F:DNA binding"/>
    <property type="evidence" value="ECO:0007669"/>
    <property type="project" value="UniProtKB-KW"/>
</dbReference>
<protein>
    <submittedName>
        <fullName evidence="6">Transcriptional regulator</fullName>
    </submittedName>
</protein>
<keyword evidence="2" id="KW-0238">DNA-binding</keyword>
<keyword evidence="1 3" id="KW-0597">Phosphoprotein</keyword>
<dbReference type="InterPro" id="IPR036388">
    <property type="entry name" value="WH-like_DNA-bd_sf"/>
</dbReference>
<feature type="domain" description="HTH luxR-type" evidence="4">
    <location>
        <begin position="151"/>
        <end position="216"/>
    </location>
</feature>